<reference evidence="1 2" key="1">
    <citation type="submission" date="2019-10" db="EMBL/GenBank/DDBJ databases">
        <authorList>
            <person name="Palmer J.M."/>
        </authorList>
    </citation>
    <scope>NUCLEOTIDE SEQUENCE [LARGE SCALE GENOMIC DNA]</scope>
    <source>
        <strain evidence="1 2">TWF730</strain>
    </source>
</reference>
<dbReference type="EMBL" id="JAVHNS010000015">
    <property type="protein sequence ID" value="KAK6334316.1"/>
    <property type="molecule type" value="Genomic_DNA"/>
</dbReference>
<protein>
    <submittedName>
        <fullName evidence="1">Uncharacterized protein</fullName>
    </submittedName>
</protein>
<name>A0AAV9U4N1_9PEZI</name>
<dbReference type="Proteomes" id="UP001373714">
    <property type="component" value="Unassembled WGS sequence"/>
</dbReference>
<sequence>MDNLQKTAYCLSASGALVAPDCNRLIHENEGILDEEVWDPESGETLHRDQVGDGVKSNAPVAYVWYSNGSDLDDPDEDEGLGSGERLIFSISPDNNIIAFKYDFEEDDIWKEDASGGIGKIELHPESGLAAAMSPQGLLLFFMTPNRRLQAAVRTGGEEWTILPHFPAEPKIGTPLATTVTDNATILFYFGIDDTMHYLRRENMSEDWVDNAVENIIVESPITRFRASIEEDGHVEAYVLTNGRLLQLSNSGEPVDVGAVEERQLRKSNDAQNIRWMSRGCRPYFYRVRYVVVYHYFVPRIRGLPW</sequence>
<comment type="caution">
    <text evidence="1">The sequence shown here is derived from an EMBL/GenBank/DDBJ whole genome shotgun (WGS) entry which is preliminary data.</text>
</comment>
<organism evidence="1 2">
    <name type="scientific">Orbilia blumenaviensis</name>
    <dbReference type="NCBI Taxonomy" id="1796055"/>
    <lineage>
        <taxon>Eukaryota</taxon>
        <taxon>Fungi</taxon>
        <taxon>Dikarya</taxon>
        <taxon>Ascomycota</taxon>
        <taxon>Pezizomycotina</taxon>
        <taxon>Orbiliomycetes</taxon>
        <taxon>Orbiliales</taxon>
        <taxon>Orbiliaceae</taxon>
        <taxon>Orbilia</taxon>
    </lineage>
</organism>
<dbReference type="AlphaFoldDB" id="A0AAV9U4N1"/>
<accession>A0AAV9U4N1</accession>
<proteinExistence type="predicted"/>
<gene>
    <name evidence="1" type="ORF">TWF730_003529</name>
</gene>
<dbReference type="SUPFAM" id="SSF89372">
    <property type="entry name" value="Fucose-specific lectin"/>
    <property type="match status" value="1"/>
</dbReference>
<keyword evidence="2" id="KW-1185">Reference proteome</keyword>
<evidence type="ECO:0000313" key="2">
    <source>
        <dbReference type="Proteomes" id="UP001373714"/>
    </source>
</evidence>
<evidence type="ECO:0000313" key="1">
    <source>
        <dbReference type="EMBL" id="KAK6334316.1"/>
    </source>
</evidence>
<dbReference type="Gene3D" id="2.120.10.70">
    <property type="entry name" value="Fucose-specific lectin"/>
    <property type="match status" value="1"/>
</dbReference>